<evidence type="ECO:0000259" key="5">
    <source>
        <dbReference type="PROSITE" id="PS50011"/>
    </source>
</evidence>
<dbReference type="eggNOG" id="COG1262">
    <property type="taxonomic scope" value="Bacteria"/>
</dbReference>
<dbReference type="PANTHER" id="PTHR23150:SF19">
    <property type="entry name" value="FORMYLGLYCINE-GENERATING ENZYME"/>
    <property type="match status" value="1"/>
</dbReference>
<dbReference type="AlphaFoldDB" id="A9G2M3"/>
<dbReference type="SUPFAM" id="SSF56436">
    <property type="entry name" value="C-type lectin-like"/>
    <property type="match status" value="1"/>
</dbReference>
<dbReference type="InterPro" id="IPR051043">
    <property type="entry name" value="Sulfatase_Mod_Factor_Kinase"/>
</dbReference>
<dbReference type="GO" id="GO:0004674">
    <property type="term" value="F:protein serine/threonine kinase activity"/>
    <property type="evidence" value="ECO:0007669"/>
    <property type="project" value="UniProtKB-EC"/>
</dbReference>
<dbReference type="Gene3D" id="3.90.1580.10">
    <property type="entry name" value="paralog of FGE (formylglycine-generating enzyme)"/>
    <property type="match status" value="1"/>
</dbReference>
<dbReference type="EC" id="2.7.11.1" evidence="6"/>
<feature type="binding site" evidence="3">
    <location>
        <position position="47"/>
    </location>
    <ligand>
        <name>ATP</name>
        <dbReference type="ChEBI" id="CHEBI:30616"/>
    </ligand>
</feature>
<sequence length="694" mass="71363">MAPSDPFGWVGATIGGKYRLDAVVGEGGFGVVYRGQHLGFDEPVAVKCLKLLGSLAPAERASFQRMLLDEGRLLHRLSRASAGIVQALDTGAAVSPSGEWTPYLVLEWLHGVPLDREIAERRARGEAARPLAEAVALLAPAAYALDVAHAQGVAHRDVKPANLFLAEIGGRRTLKVLDFGIAKVLGELSSMTQAMAETGSALRAFTVHYGAPEQFHHRFGATGPWTDVFALALVLIEVASGNRALLGSDVTQLYIAATDPAFRPSLGGAGVSAPDAVEAVVRRALAIDPRERYRTAGELWGALEAAMATAAPAGAGALAAGSPPAGAAPGAAALGVSGTERVAAGPPAGELPTSVGAPPTPSLTTIRGLATSAPPQAAPQPASPPPTPQAARAAPRRRLFPALVSAAALAAAGAGAVAFVRHRAPGEARPARVLGGLTAPPLKAPPPPDMVRMPAGRFTMGSAKGGKSERPPHEVTLTRAFDVDRTEVTVAAYQRCVEAGRCTPSGLHGPRATDADVEQRGALCTAADPAKSQHPISCVDQAQAAAYCAFAGKRLPTEAEWEYAARGADGREYPWGNEPPGCAHAVVSRPPGQDCGGRGRGTQEVGSAKAGASPAGALDMAGNVWEWVADGWDPGVYARGAQTDPLVPATGSRGVLRGGSWDFSASTAKATFRLAYDREAGDVSTGFRCVRSAD</sequence>
<dbReference type="Proteomes" id="UP000002139">
    <property type="component" value="Chromosome"/>
</dbReference>
<evidence type="ECO:0000256" key="2">
    <source>
        <dbReference type="ARBA" id="ARBA00022840"/>
    </source>
</evidence>
<organism evidence="6 7">
    <name type="scientific">Sorangium cellulosum (strain So ce56)</name>
    <name type="common">Polyangium cellulosum (strain So ce56)</name>
    <dbReference type="NCBI Taxonomy" id="448385"/>
    <lineage>
        <taxon>Bacteria</taxon>
        <taxon>Pseudomonadati</taxon>
        <taxon>Myxococcota</taxon>
        <taxon>Polyangia</taxon>
        <taxon>Polyangiales</taxon>
        <taxon>Polyangiaceae</taxon>
        <taxon>Sorangium</taxon>
    </lineage>
</organism>
<gene>
    <name evidence="6" type="ordered locus">sce5502</name>
</gene>
<dbReference type="InterPro" id="IPR000719">
    <property type="entry name" value="Prot_kinase_dom"/>
</dbReference>
<dbReference type="Gene3D" id="3.30.200.20">
    <property type="entry name" value="Phosphorylase Kinase, domain 1"/>
    <property type="match status" value="1"/>
</dbReference>
<accession>A9G2M3</accession>
<keyword evidence="6" id="KW-0808">Transferase</keyword>
<dbReference type="PANTHER" id="PTHR23150">
    <property type="entry name" value="SULFATASE MODIFYING FACTOR 1, 2"/>
    <property type="match status" value="1"/>
</dbReference>
<dbReference type="BioCyc" id="SCEL448385:SCE_RS28230-MONOMER"/>
<dbReference type="RefSeq" id="WP_012238133.1">
    <property type="nucleotide sequence ID" value="NC_010162.1"/>
</dbReference>
<dbReference type="InterPro" id="IPR016187">
    <property type="entry name" value="CTDL_fold"/>
</dbReference>
<dbReference type="InterPro" id="IPR042095">
    <property type="entry name" value="SUMF_sf"/>
</dbReference>
<dbReference type="EMBL" id="AM746676">
    <property type="protein sequence ID" value="CAN95665.1"/>
    <property type="molecule type" value="Genomic_DNA"/>
</dbReference>
<keyword evidence="6" id="KW-0418">Kinase</keyword>
<dbReference type="STRING" id="448385.sce5502"/>
<dbReference type="InterPro" id="IPR011009">
    <property type="entry name" value="Kinase-like_dom_sf"/>
</dbReference>
<dbReference type="PROSITE" id="PS00107">
    <property type="entry name" value="PROTEIN_KINASE_ATP"/>
    <property type="match status" value="1"/>
</dbReference>
<dbReference type="Gene3D" id="1.10.510.10">
    <property type="entry name" value="Transferase(Phosphotransferase) domain 1"/>
    <property type="match status" value="1"/>
</dbReference>
<dbReference type="Pfam" id="PF03781">
    <property type="entry name" value="FGE-sulfatase"/>
    <property type="match status" value="1"/>
</dbReference>
<keyword evidence="7" id="KW-1185">Reference proteome</keyword>
<evidence type="ECO:0000256" key="3">
    <source>
        <dbReference type="PROSITE-ProRule" id="PRU10141"/>
    </source>
</evidence>
<dbReference type="eggNOG" id="COG0515">
    <property type="taxonomic scope" value="Bacteria"/>
</dbReference>
<dbReference type="Pfam" id="PF00069">
    <property type="entry name" value="Pkinase"/>
    <property type="match status" value="1"/>
</dbReference>
<evidence type="ECO:0000313" key="7">
    <source>
        <dbReference type="Proteomes" id="UP000002139"/>
    </source>
</evidence>
<dbReference type="InterPro" id="IPR008271">
    <property type="entry name" value="Ser/Thr_kinase_AS"/>
</dbReference>
<dbReference type="GO" id="GO:0120147">
    <property type="term" value="F:formylglycine-generating oxidase activity"/>
    <property type="evidence" value="ECO:0007669"/>
    <property type="project" value="TreeGrafter"/>
</dbReference>
<dbReference type="InterPro" id="IPR017441">
    <property type="entry name" value="Protein_kinase_ATP_BS"/>
</dbReference>
<dbReference type="KEGG" id="scl:sce5502"/>
<dbReference type="PROSITE" id="PS50011">
    <property type="entry name" value="PROTEIN_KINASE_DOM"/>
    <property type="match status" value="1"/>
</dbReference>
<dbReference type="PROSITE" id="PS00108">
    <property type="entry name" value="PROTEIN_KINASE_ST"/>
    <property type="match status" value="1"/>
</dbReference>
<evidence type="ECO:0000256" key="4">
    <source>
        <dbReference type="SAM" id="MobiDB-lite"/>
    </source>
</evidence>
<feature type="region of interest" description="Disordered" evidence="4">
    <location>
        <begin position="341"/>
        <end position="394"/>
    </location>
</feature>
<keyword evidence="1 3" id="KW-0547">Nucleotide-binding</keyword>
<reference evidence="6 7" key="1">
    <citation type="journal article" date="2007" name="Nat. Biotechnol.">
        <title>Complete genome sequence of the myxobacterium Sorangium cellulosum.</title>
        <authorList>
            <person name="Schneiker S."/>
            <person name="Perlova O."/>
            <person name="Kaiser O."/>
            <person name="Gerth K."/>
            <person name="Alici A."/>
            <person name="Altmeyer M.O."/>
            <person name="Bartels D."/>
            <person name="Bekel T."/>
            <person name="Beyer S."/>
            <person name="Bode E."/>
            <person name="Bode H.B."/>
            <person name="Bolten C.J."/>
            <person name="Choudhuri J.V."/>
            <person name="Doss S."/>
            <person name="Elnakady Y.A."/>
            <person name="Frank B."/>
            <person name="Gaigalat L."/>
            <person name="Goesmann A."/>
            <person name="Groeger C."/>
            <person name="Gross F."/>
            <person name="Jelsbak L."/>
            <person name="Jelsbak L."/>
            <person name="Kalinowski J."/>
            <person name="Kegler C."/>
            <person name="Knauber T."/>
            <person name="Konietzny S."/>
            <person name="Kopp M."/>
            <person name="Krause L."/>
            <person name="Krug D."/>
            <person name="Linke B."/>
            <person name="Mahmud T."/>
            <person name="Martinez-Arias R."/>
            <person name="McHardy A.C."/>
            <person name="Merai M."/>
            <person name="Meyer F."/>
            <person name="Mormann S."/>
            <person name="Munoz-Dorado J."/>
            <person name="Perez J."/>
            <person name="Pradella S."/>
            <person name="Rachid S."/>
            <person name="Raddatz G."/>
            <person name="Rosenau F."/>
            <person name="Rueckert C."/>
            <person name="Sasse F."/>
            <person name="Scharfe M."/>
            <person name="Schuster S.C."/>
            <person name="Suen G."/>
            <person name="Treuner-Lange A."/>
            <person name="Velicer G.J."/>
            <person name="Vorholter F.-J."/>
            <person name="Weissman K.J."/>
            <person name="Welch R.D."/>
            <person name="Wenzel S.C."/>
            <person name="Whitworth D.E."/>
            <person name="Wilhelm S."/>
            <person name="Wittmann C."/>
            <person name="Bloecker H."/>
            <person name="Puehler A."/>
            <person name="Mueller R."/>
        </authorList>
    </citation>
    <scope>NUCLEOTIDE SEQUENCE [LARGE SCALE GENOMIC DNA]</scope>
    <source>
        <strain evidence="7">So ce56</strain>
    </source>
</reference>
<evidence type="ECO:0000313" key="6">
    <source>
        <dbReference type="EMBL" id="CAN95665.1"/>
    </source>
</evidence>
<feature type="compositionally biased region" description="Pro residues" evidence="4">
    <location>
        <begin position="376"/>
        <end position="388"/>
    </location>
</feature>
<name>A9G2M3_SORC5</name>
<dbReference type="SUPFAM" id="SSF56112">
    <property type="entry name" value="Protein kinase-like (PK-like)"/>
    <property type="match status" value="1"/>
</dbReference>
<evidence type="ECO:0000256" key="1">
    <source>
        <dbReference type="ARBA" id="ARBA00022741"/>
    </source>
</evidence>
<dbReference type="OrthoDB" id="5505609at2"/>
<feature type="region of interest" description="Disordered" evidence="4">
    <location>
        <begin position="591"/>
        <end position="613"/>
    </location>
</feature>
<feature type="domain" description="Protein kinase" evidence="5">
    <location>
        <begin position="18"/>
        <end position="307"/>
    </location>
</feature>
<dbReference type="GO" id="GO:0005524">
    <property type="term" value="F:ATP binding"/>
    <property type="evidence" value="ECO:0007669"/>
    <property type="project" value="UniProtKB-UniRule"/>
</dbReference>
<keyword evidence="2 3" id="KW-0067">ATP-binding</keyword>
<proteinExistence type="predicted"/>
<dbReference type="CDD" id="cd14014">
    <property type="entry name" value="STKc_PknB_like"/>
    <property type="match status" value="1"/>
</dbReference>
<protein>
    <submittedName>
        <fullName evidence="6">Protein kinase</fullName>
        <ecNumber evidence="6">2.7.11.1</ecNumber>
    </submittedName>
</protein>
<dbReference type="SMART" id="SM00220">
    <property type="entry name" value="S_TKc"/>
    <property type="match status" value="1"/>
</dbReference>
<dbReference type="HOGENOM" id="CLU_022655_0_0_7"/>
<dbReference type="InterPro" id="IPR005532">
    <property type="entry name" value="SUMF_dom"/>
</dbReference>